<feature type="compositionally biased region" description="Acidic residues" evidence="1">
    <location>
        <begin position="135"/>
        <end position="147"/>
    </location>
</feature>
<reference evidence="3" key="2">
    <citation type="submission" date="2025-09" db="UniProtKB">
        <authorList>
            <consortium name="Ensembl"/>
        </authorList>
    </citation>
    <scope>IDENTIFICATION</scope>
</reference>
<feature type="compositionally biased region" description="Polar residues" evidence="1">
    <location>
        <begin position="50"/>
        <end position="66"/>
    </location>
</feature>
<accession>A0A3Q2XVD6</accession>
<dbReference type="Ensembl" id="ENSHCOT00000000576.1">
    <property type="protein sequence ID" value="ENSHCOP00000008277.1"/>
    <property type="gene ID" value="ENSHCOG00000010492.1"/>
</dbReference>
<dbReference type="Proteomes" id="UP000264820">
    <property type="component" value="Unplaced"/>
</dbReference>
<evidence type="ECO:0000256" key="1">
    <source>
        <dbReference type="SAM" id="MobiDB-lite"/>
    </source>
</evidence>
<dbReference type="AlphaFoldDB" id="A0A3Q2XVD6"/>
<dbReference type="GeneID" id="109526220"/>
<feature type="compositionally biased region" description="Low complexity" evidence="1">
    <location>
        <begin position="115"/>
        <end position="126"/>
    </location>
</feature>
<dbReference type="GeneTree" id="ENSGT00940000153997"/>
<organism evidence="3 4">
    <name type="scientific">Hippocampus comes</name>
    <name type="common">Tiger tail seahorse</name>
    <dbReference type="NCBI Taxonomy" id="109280"/>
    <lineage>
        <taxon>Eukaryota</taxon>
        <taxon>Metazoa</taxon>
        <taxon>Chordata</taxon>
        <taxon>Craniata</taxon>
        <taxon>Vertebrata</taxon>
        <taxon>Euteleostomi</taxon>
        <taxon>Actinopterygii</taxon>
        <taxon>Neopterygii</taxon>
        <taxon>Teleostei</taxon>
        <taxon>Neoteleostei</taxon>
        <taxon>Acanthomorphata</taxon>
        <taxon>Syngnathiaria</taxon>
        <taxon>Syngnathiformes</taxon>
        <taxon>Syngnathoidei</taxon>
        <taxon>Syngnathidae</taxon>
        <taxon>Hippocampus</taxon>
    </lineage>
</organism>
<dbReference type="OMA" id="KLKGHIM"/>
<dbReference type="RefSeq" id="XP_019742932.1">
    <property type="nucleotide sequence ID" value="XM_019887373.1"/>
</dbReference>
<dbReference type="STRING" id="109280.ENSHCOP00000008277"/>
<feature type="compositionally biased region" description="Acidic residues" evidence="1">
    <location>
        <begin position="224"/>
        <end position="238"/>
    </location>
</feature>
<name>A0A3Q2XVD6_HIPCM</name>
<proteinExistence type="predicted"/>
<sequence>MEDSSSKLSVAELAGRFKGHILPMPAAHDESPFRRKPPCSLRFPIRNDDVQQSDTNASETLSTSPLQIRMKKSSAIIERLQANLTLSPTALLPSPKGPEVNRQPDSPVPAPPSAPFAAATTTSPSPTLQPIQLCLEEEEGEDQEEPVSFDSPPEGASLPSFHKTRARLSFKRRPPTRQHRRSAGEEAPGLFGGIPSPCELHSPQTNGDAILQCPDRVPRKEGKGDDDEEQQEDKDDEEEQRKRANNPQEEEEETLEEEMQPRQTDGGDPDDLH</sequence>
<dbReference type="OrthoDB" id="9450049at2759"/>
<protein>
    <submittedName>
        <fullName evidence="3">Zgc:153184</fullName>
    </submittedName>
</protein>
<dbReference type="InterPro" id="IPR029341">
    <property type="entry name" value="FAM21/CAPZIP"/>
</dbReference>
<feature type="domain" description="FAM21/CAPZIP" evidence="2">
    <location>
        <begin position="68"/>
        <end position="186"/>
    </location>
</feature>
<feature type="compositionally biased region" description="Basic residues" evidence="1">
    <location>
        <begin position="162"/>
        <end position="181"/>
    </location>
</feature>
<keyword evidence="4" id="KW-1185">Reference proteome</keyword>
<dbReference type="Pfam" id="PF15255">
    <property type="entry name" value="CAP-ZIP_m"/>
    <property type="match status" value="1"/>
</dbReference>
<feature type="region of interest" description="Disordered" evidence="1">
    <location>
        <begin position="86"/>
        <end position="273"/>
    </location>
</feature>
<evidence type="ECO:0000259" key="2">
    <source>
        <dbReference type="Pfam" id="PF15255"/>
    </source>
</evidence>
<evidence type="ECO:0000313" key="3">
    <source>
        <dbReference type="Ensembl" id="ENSHCOP00000008277.1"/>
    </source>
</evidence>
<evidence type="ECO:0000313" key="4">
    <source>
        <dbReference type="Proteomes" id="UP000264820"/>
    </source>
</evidence>
<reference evidence="3" key="1">
    <citation type="submission" date="2025-08" db="UniProtKB">
        <authorList>
            <consortium name="Ensembl"/>
        </authorList>
    </citation>
    <scope>IDENTIFICATION</scope>
</reference>
<dbReference type="KEGG" id="hcq:109526220"/>
<feature type="region of interest" description="Disordered" evidence="1">
    <location>
        <begin position="23"/>
        <end position="69"/>
    </location>
</feature>
<feature type="compositionally biased region" description="Acidic residues" evidence="1">
    <location>
        <begin position="248"/>
        <end position="258"/>
    </location>
</feature>